<sequence length="173" mass="20356">MNLIDITASHSKEEVFQKVEDFLTEKGFRISKVDRTRPWGGFFVLDESQIREFRAMFFEDVDLSEEQLEQKLSPKFLLVAPGARLSWQYHFRRAELWKLINGESGIVRSETDQLRTLEEMILNETISLKQGERHRLVGLDTWGIVAEIWMHVDPDNPSNEEDIVRVEDDYARK</sequence>
<dbReference type="Pfam" id="PF01050">
    <property type="entry name" value="MannoseP_isomer"/>
    <property type="match status" value="1"/>
</dbReference>
<gene>
    <name evidence="2" type="ORF">LV85_02652</name>
</gene>
<evidence type="ECO:0000313" key="3">
    <source>
        <dbReference type="Proteomes" id="UP000248882"/>
    </source>
</evidence>
<evidence type="ECO:0000259" key="1">
    <source>
        <dbReference type="Pfam" id="PF01050"/>
    </source>
</evidence>
<dbReference type="InterPro" id="IPR001538">
    <property type="entry name" value="Man6P_isomerase-2_C"/>
</dbReference>
<dbReference type="RefSeq" id="WP_111320147.1">
    <property type="nucleotide sequence ID" value="NZ_QKZT01000011.1"/>
</dbReference>
<dbReference type="Proteomes" id="UP000248882">
    <property type="component" value="Unassembled WGS sequence"/>
</dbReference>
<dbReference type="OrthoDB" id="9806359at2"/>
<comment type="caution">
    <text evidence="2">The sequence shown here is derived from an EMBL/GenBank/DDBJ whole genome shotgun (WGS) entry which is preliminary data.</text>
</comment>
<accession>A0A2W7RIE2</accession>
<dbReference type="AlphaFoldDB" id="A0A2W7RIE2"/>
<dbReference type="GO" id="GO:0005976">
    <property type="term" value="P:polysaccharide metabolic process"/>
    <property type="evidence" value="ECO:0007669"/>
    <property type="project" value="InterPro"/>
</dbReference>
<keyword evidence="2" id="KW-0413">Isomerase</keyword>
<reference evidence="2 3" key="1">
    <citation type="submission" date="2018-06" db="EMBL/GenBank/DDBJ databases">
        <title>Genomic Encyclopedia of Archaeal and Bacterial Type Strains, Phase II (KMG-II): from individual species to whole genera.</title>
        <authorList>
            <person name="Goeker M."/>
        </authorList>
    </citation>
    <scope>NUCLEOTIDE SEQUENCE [LARGE SCALE GENOMIC DNA]</scope>
    <source>
        <strain evidence="2 3">DSM 19830</strain>
    </source>
</reference>
<keyword evidence="3" id="KW-1185">Reference proteome</keyword>
<dbReference type="GO" id="GO:0016853">
    <property type="term" value="F:isomerase activity"/>
    <property type="evidence" value="ECO:0007669"/>
    <property type="project" value="UniProtKB-KW"/>
</dbReference>
<name>A0A2W7RIE2_9BACT</name>
<feature type="domain" description="Mannose-6-phosphate isomerase type II C-terminal" evidence="1">
    <location>
        <begin position="73"/>
        <end position="168"/>
    </location>
</feature>
<dbReference type="GO" id="GO:0016779">
    <property type="term" value="F:nucleotidyltransferase activity"/>
    <property type="evidence" value="ECO:0007669"/>
    <property type="project" value="InterPro"/>
</dbReference>
<dbReference type="EMBL" id="QKZT01000011">
    <property type="protein sequence ID" value="PZX50545.1"/>
    <property type="molecule type" value="Genomic_DNA"/>
</dbReference>
<organism evidence="2 3">
    <name type="scientific">Algoriphagus chordae</name>
    <dbReference type="NCBI Taxonomy" id="237019"/>
    <lineage>
        <taxon>Bacteria</taxon>
        <taxon>Pseudomonadati</taxon>
        <taxon>Bacteroidota</taxon>
        <taxon>Cytophagia</taxon>
        <taxon>Cytophagales</taxon>
        <taxon>Cyclobacteriaceae</taxon>
        <taxon>Algoriphagus</taxon>
    </lineage>
</organism>
<proteinExistence type="predicted"/>
<evidence type="ECO:0000313" key="2">
    <source>
        <dbReference type="EMBL" id="PZX50545.1"/>
    </source>
</evidence>
<dbReference type="InterPro" id="IPR011051">
    <property type="entry name" value="RmlC_Cupin_sf"/>
</dbReference>
<dbReference type="SUPFAM" id="SSF51182">
    <property type="entry name" value="RmlC-like cupins"/>
    <property type="match status" value="1"/>
</dbReference>
<protein>
    <submittedName>
        <fullName evidence="2">Mannose-6-phosphate isomerase-like protein (Cupin superfamily)</fullName>
    </submittedName>
</protein>